<dbReference type="InterPro" id="IPR011006">
    <property type="entry name" value="CheY-like_superfamily"/>
</dbReference>
<gene>
    <name evidence="6" type="ORF">F1003_05225</name>
</gene>
<dbReference type="Proteomes" id="UP000447545">
    <property type="component" value="Unassembled WGS sequence"/>
</dbReference>
<dbReference type="InterPro" id="IPR039420">
    <property type="entry name" value="WalR-like"/>
</dbReference>
<organism evidence="6 7">
    <name type="scientific">Winogradskyella ouciana</name>
    <dbReference type="NCBI Taxonomy" id="2608631"/>
    <lineage>
        <taxon>Bacteria</taxon>
        <taxon>Pseudomonadati</taxon>
        <taxon>Bacteroidota</taxon>
        <taxon>Flavobacteriia</taxon>
        <taxon>Flavobacteriales</taxon>
        <taxon>Flavobacteriaceae</taxon>
        <taxon>Winogradskyella</taxon>
    </lineage>
</organism>
<feature type="domain" description="HTH luxR-type" evidence="4">
    <location>
        <begin position="146"/>
        <end position="211"/>
    </location>
</feature>
<dbReference type="GO" id="GO:0000160">
    <property type="term" value="P:phosphorelay signal transduction system"/>
    <property type="evidence" value="ECO:0007669"/>
    <property type="project" value="InterPro"/>
</dbReference>
<name>A0A7K1GB25_9FLAO</name>
<protein>
    <submittedName>
        <fullName evidence="6">Response regulator</fullName>
    </submittedName>
</protein>
<dbReference type="InterPro" id="IPR001789">
    <property type="entry name" value="Sig_transdc_resp-reg_receiver"/>
</dbReference>
<dbReference type="SMART" id="SM00448">
    <property type="entry name" value="REC"/>
    <property type="match status" value="1"/>
</dbReference>
<dbReference type="RefSeq" id="WP_155088164.1">
    <property type="nucleotide sequence ID" value="NZ_WJYA01000004.1"/>
</dbReference>
<feature type="domain" description="Response regulatory" evidence="5">
    <location>
        <begin position="5"/>
        <end position="124"/>
    </location>
</feature>
<sequence>MRTIHVAIIEDDNIIKESLQSFLGDHPSIAITFAAGSVEDFLTGLEVTNNPQIDILLLDIGLPGMSGLEGIRHIKKKLPEVNIIILSTFEEEDKIFKALCAGAVSYISKRTALTKIEDAIFTIYNGGSYMSPSIARKVINHFKPKAKNENIELSDRQIQIIQGIVDGLSYKMIADKYLISIDTVRDHIKKIYRLLEINSKAELIKKTNDENLI</sequence>
<dbReference type="PROSITE" id="PS50043">
    <property type="entry name" value="HTH_LUXR_2"/>
    <property type="match status" value="1"/>
</dbReference>
<evidence type="ECO:0000313" key="7">
    <source>
        <dbReference type="Proteomes" id="UP000447545"/>
    </source>
</evidence>
<feature type="modified residue" description="4-aspartylphosphate" evidence="3">
    <location>
        <position position="59"/>
    </location>
</feature>
<evidence type="ECO:0000259" key="5">
    <source>
        <dbReference type="PROSITE" id="PS50110"/>
    </source>
</evidence>
<evidence type="ECO:0000259" key="4">
    <source>
        <dbReference type="PROSITE" id="PS50043"/>
    </source>
</evidence>
<accession>A0A7K1GB25</accession>
<evidence type="ECO:0000313" key="6">
    <source>
        <dbReference type="EMBL" id="MTE26331.1"/>
    </source>
</evidence>
<dbReference type="PRINTS" id="PR00038">
    <property type="entry name" value="HTHLUXR"/>
</dbReference>
<dbReference type="CDD" id="cd17535">
    <property type="entry name" value="REC_NarL-like"/>
    <property type="match status" value="1"/>
</dbReference>
<dbReference type="SUPFAM" id="SSF52172">
    <property type="entry name" value="CheY-like"/>
    <property type="match status" value="1"/>
</dbReference>
<dbReference type="Gene3D" id="3.40.50.2300">
    <property type="match status" value="1"/>
</dbReference>
<dbReference type="InterPro" id="IPR058245">
    <property type="entry name" value="NreC/VraR/RcsB-like_REC"/>
</dbReference>
<keyword evidence="7" id="KW-1185">Reference proteome</keyword>
<dbReference type="PANTHER" id="PTHR43214">
    <property type="entry name" value="TWO-COMPONENT RESPONSE REGULATOR"/>
    <property type="match status" value="1"/>
</dbReference>
<evidence type="ECO:0000256" key="3">
    <source>
        <dbReference type="PROSITE-ProRule" id="PRU00169"/>
    </source>
</evidence>
<dbReference type="SMART" id="SM00421">
    <property type="entry name" value="HTH_LUXR"/>
    <property type="match status" value="1"/>
</dbReference>
<dbReference type="EMBL" id="WJYA01000004">
    <property type="protein sequence ID" value="MTE26331.1"/>
    <property type="molecule type" value="Genomic_DNA"/>
</dbReference>
<proteinExistence type="predicted"/>
<evidence type="ECO:0000256" key="1">
    <source>
        <dbReference type="ARBA" id="ARBA00022553"/>
    </source>
</evidence>
<evidence type="ECO:0000256" key="2">
    <source>
        <dbReference type="ARBA" id="ARBA00023125"/>
    </source>
</evidence>
<keyword evidence="2" id="KW-0238">DNA-binding</keyword>
<dbReference type="CDD" id="cd06170">
    <property type="entry name" value="LuxR_C_like"/>
    <property type="match status" value="1"/>
</dbReference>
<dbReference type="Pfam" id="PF00196">
    <property type="entry name" value="GerE"/>
    <property type="match status" value="1"/>
</dbReference>
<dbReference type="Pfam" id="PF00072">
    <property type="entry name" value="Response_reg"/>
    <property type="match status" value="1"/>
</dbReference>
<dbReference type="InterPro" id="IPR000792">
    <property type="entry name" value="Tscrpt_reg_LuxR_C"/>
</dbReference>
<comment type="caution">
    <text evidence="6">The sequence shown here is derived from an EMBL/GenBank/DDBJ whole genome shotgun (WGS) entry which is preliminary data.</text>
</comment>
<keyword evidence="1 3" id="KW-0597">Phosphoprotein</keyword>
<dbReference type="PANTHER" id="PTHR43214:SF43">
    <property type="entry name" value="TWO-COMPONENT RESPONSE REGULATOR"/>
    <property type="match status" value="1"/>
</dbReference>
<reference evidence="6 7" key="1">
    <citation type="submission" date="2019-11" db="EMBL/GenBank/DDBJ databases">
        <title>Winogradskyella ouciana sp. nov., isolated from the hadal seawater of the Mariana Trench.</title>
        <authorList>
            <person name="Liu R."/>
        </authorList>
    </citation>
    <scope>NUCLEOTIDE SEQUENCE [LARGE SCALE GENOMIC DNA]</scope>
    <source>
        <strain evidence="6 7">ZXX205</strain>
    </source>
</reference>
<dbReference type="InterPro" id="IPR016032">
    <property type="entry name" value="Sig_transdc_resp-reg_C-effctor"/>
</dbReference>
<dbReference type="GO" id="GO:0006355">
    <property type="term" value="P:regulation of DNA-templated transcription"/>
    <property type="evidence" value="ECO:0007669"/>
    <property type="project" value="InterPro"/>
</dbReference>
<dbReference type="AlphaFoldDB" id="A0A7K1GB25"/>
<dbReference type="GO" id="GO:0003677">
    <property type="term" value="F:DNA binding"/>
    <property type="evidence" value="ECO:0007669"/>
    <property type="project" value="UniProtKB-KW"/>
</dbReference>
<dbReference type="PROSITE" id="PS50110">
    <property type="entry name" value="RESPONSE_REGULATORY"/>
    <property type="match status" value="1"/>
</dbReference>
<dbReference type="SUPFAM" id="SSF46894">
    <property type="entry name" value="C-terminal effector domain of the bipartite response regulators"/>
    <property type="match status" value="1"/>
</dbReference>